<dbReference type="PANTHER" id="PTHR10000:SF8">
    <property type="entry name" value="HAD SUPERFAMILY HYDROLASE-LIKE, TYPE 3"/>
    <property type="match status" value="1"/>
</dbReference>
<keyword evidence="4 5" id="KW-0472">Membrane</keyword>
<feature type="transmembrane region" description="Helical" evidence="5">
    <location>
        <begin position="52"/>
        <end position="72"/>
    </location>
</feature>
<evidence type="ECO:0000256" key="1">
    <source>
        <dbReference type="ARBA" id="ARBA00004141"/>
    </source>
</evidence>
<dbReference type="GO" id="GO:0005829">
    <property type="term" value="C:cytosol"/>
    <property type="evidence" value="ECO:0007669"/>
    <property type="project" value="TreeGrafter"/>
</dbReference>
<dbReference type="EMBL" id="JPMD01000038">
    <property type="protein sequence ID" value="KEZ85287.1"/>
    <property type="molecule type" value="Genomic_DNA"/>
</dbReference>
<comment type="caution">
    <text evidence="7">The sequence shown here is derived from an EMBL/GenBank/DDBJ whole genome shotgun (WGS) entry which is preliminary data.</text>
</comment>
<dbReference type="PANTHER" id="PTHR10000">
    <property type="entry name" value="PHOSPHOSERINE PHOSPHATASE"/>
    <property type="match status" value="1"/>
</dbReference>
<proteinExistence type="predicted"/>
<dbReference type="InterPro" id="IPR036412">
    <property type="entry name" value="HAD-like_sf"/>
</dbReference>
<dbReference type="AlphaFoldDB" id="A0A084J8K3"/>
<feature type="domain" description="Integral membrane bound transporter" evidence="6">
    <location>
        <begin position="17"/>
        <end position="148"/>
    </location>
</feature>
<comment type="subcellular location">
    <subcellularLocation>
        <location evidence="1">Membrane</location>
        <topology evidence="1">Multi-pass membrane protein</topology>
    </subcellularLocation>
</comment>
<dbReference type="InterPro" id="IPR023214">
    <property type="entry name" value="HAD_sf"/>
</dbReference>
<dbReference type="RefSeq" id="WP_035134718.1">
    <property type="nucleotide sequence ID" value="NZ_JPMD01000038.1"/>
</dbReference>
<evidence type="ECO:0000256" key="2">
    <source>
        <dbReference type="ARBA" id="ARBA00022692"/>
    </source>
</evidence>
<gene>
    <name evidence="7" type="ORF">IO99_15295</name>
</gene>
<evidence type="ECO:0000259" key="6">
    <source>
        <dbReference type="Pfam" id="PF13515"/>
    </source>
</evidence>
<organism evidence="7 8">
    <name type="scientific">Clostridium sulfidigenes</name>
    <dbReference type="NCBI Taxonomy" id="318464"/>
    <lineage>
        <taxon>Bacteria</taxon>
        <taxon>Bacillati</taxon>
        <taxon>Bacillota</taxon>
        <taxon>Clostridia</taxon>
        <taxon>Eubacteriales</taxon>
        <taxon>Clostridiaceae</taxon>
        <taxon>Clostridium</taxon>
    </lineage>
</organism>
<evidence type="ECO:0000256" key="4">
    <source>
        <dbReference type="ARBA" id="ARBA00023136"/>
    </source>
</evidence>
<dbReference type="eggNOG" id="COG0561">
    <property type="taxonomic scope" value="Bacteria"/>
</dbReference>
<evidence type="ECO:0000256" key="5">
    <source>
        <dbReference type="SAM" id="Phobius"/>
    </source>
</evidence>
<dbReference type="Pfam" id="PF13515">
    <property type="entry name" value="FUSC_2"/>
    <property type="match status" value="1"/>
</dbReference>
<dbReference type="Gene3D" id="3.40.50.1000">
    <property type="entry name" value="HAD superfamily/HAD-like"/>
    <property type="match status" value="1"/>
</dbReference>
<dbReference type="GO" id="GO:0000287">
    <property type="term" value="F:magnesium ion binding"/>
    <property type="evidence" value="ECO:0007669"/>
    <property type="project" value="TreeGrafter"/>
</dbReference>
<feature type="transmembrane region" description="Helical" evidence="5">
    <location>
        <begin position="127"/>
        <end position="150"/>
    </location>
</feature>
<reference evidence="7 8" key="1">
    <citation type="submission" date="2014-07" db="EMBL/GenBank/DDBJ databases">
        <title>Draft genome of Clostridium sulfidigenes 113A isolated from sediments associated with methane hydrate from Krishna Godavari basin.</title>
        <authorList>
            <person name="Honkalas V.S."/>
            <person name="Dabir A.P."/>
            <person name="Arora P."/>
            <person name="Dhakephalkar P.K."/>
        </authorList>
    </citation>
    <scope>NUCLEOTIDE SEQUENCE [LARGE SCALE GENOMIC DNA]</scope>
    <source>
        <strain evidence="7 8">113A</strain>
    </source>
</reference>
<dbReference type="eggNOG" id="COG4129">
    <property type="taxonomic scope" value="Bacteria"/>
</dbReference>
<dbReference type="Gene3D" id="3.30.1240.10">
    <property type="match status" value="1"/>
</dbReference>
<name>A0A084J8K3_9CLOT</name>
<protein>
    <recommendedName>
        <fullName evidence="6">Integral membrane bound transporter domain-containing protein</fullName>
    </recommendedName>
</protein>
<accession>A0A084J8K3</accession>
<dbReference type="Pfam" id="PF08282">
    <property type="entry name" value="Hydrolase_3"/>
    <property type="match status" value="1"/>
</dbReference>
<evidence type="ECO:0000313" key="7">
    <source>
        <dbReference type="EMBL" id="KEZ85287.1"/>
    </source>
</evidence>
<dbReference type="GO" id="GO:0016020">
    <property type="term" value="C:membrane"/>
    <property type="evidence" value="ECO:0007669"/>
    <property type="project" value="UniProtKB-SubCell"/>
</dbReference>
<evidence type="ECO:0000313" key="8">
    <source>
        <dbReference type="Proteomes" id="UP000028542"/>
    </source>
</evidence>
<dbReference type="InterPro" id="IPR049453">
    <property type="entry name" value="Memb_transporter_dom"/>
</dbReference>
<keyword evidence="8" id="KW-1185">Reference proteome</keyword>
<keyword evidence="3 5" id="KW-1133">Transmembrane helix</keyword>
<dbReference type="GO" id="GO:0016791">
    <property type="term" value="F:phosphatase activity"/>
    <property type="evidence" value="ECO:0007669"/>
    <property type="project" value="TreeGrafter"/>
</dbReference>
<keyword evidence="2 5" id="KW-0812">Transmembrane</keyword>
<dbReference type="SUPFAM" id="SSF56784">
    <property type="entry name" value="HAD-like"/>
    <property type="match status" value="1"/>
</dbReference>
<sequence>MPRIGMRIIKSAVAVFICFLIYLVRGTGMPFYSAIAAILCMQQGVESTKQVGLNRTIGTLIGGAFGVIVLLLERRFIPESMPQLRYLLTSVAIIPLIYTTILLERQTASYISCVVFLSVAINHGDDVVPYAFTINRIIDTLIGIFVALGVNAMRLPKKRNTKILFVSTLTNTLMDSKNQVSAYTKVKLKEMIEEGALVTLVTDKTPETVAPIVSSMDIKLPVITMNGAAIYDFNKKSYVYHEGINNEIAERILNICDELSINTFTHTIINDVMHIYYGNFTNEEEKRFYNLEKVLPLKNYIYSKLPQGLDVICIMVINKIDKIEILHNRLKGCSDYENIKIIYERYNEDYYILKVYSGKTSRGSALIKLREMIKSEKVVVFAGVEQDSSMLEVADEGYVVENASITVKENNSQIIGDSESDSVVKTIKKIFYSKVINY</sequence>
<feature type="transmembrane region" description="Helical" evidence="5">
    <location>
        <begin position="84"/>
        <end position="103"/>
    </location>
</feature>
<evidence type="ECO:0000256" key="3">
    <source>
        <dbReference type="ARBA" id="ARBA00022989"/>
    </source>
</evidence>
<dbReference type="Proteomes" id="UP000028542">
    <property type="component" value="Unassembled WGS sequence"/>
</dbReference>